<feature type="domain" description="WCX" evidence="2">
    <location>
        <begin position="240"/>
        <end position="316"/>
    </location>
</feature>
<dbReference type="Pfam" id="PF13280">
    <property type="entry name" value="WYL"/>
    <property type="match status" value="1"/>
</dbReference>
<dbReference type="InterPro" id="IPR057727">
    <property type="entry name" value="WCX_dom"/>
</dbReference>
<dbReference type="InterPro" id="IPR051534">
    <property type="entry name" value="CBASS_pafABC_assoc_protein"/>
</dbReference>
<evidence type="ECO:0000259" key="2">
    <source>
        <dbReference type="Pfam" id="PF25583"/>
    </source>
</evidence>
<feature type="domain" description="WYL" evidence="1">
    <location>
        <begin position="143"/>
        <end position="210"/>
    </location>
</feature>
<evidence type="ECO:0000313" key="3">
    <source>
        <dbReference type="EMBL" id="BBO79953.1"/>
    </source>
</evidence>
<gene>
    <name evidence="3" type="ORF">DSCO28_05190</name>
</gene>
<dbReference type="PROSITE" id="PS52050">
    <property type="entry name" value="WYL"/>
    <property type="match status" value="1"/>
</dbReference>
<dbReference type="KEGG" id="dov:DSCO28_05190"/>
<name>A0A5K7ZQU0_9BACT</name>
<accession>A0A5K7ZQU0</accession>
<dbReference type="RefSeq" id="WP_155321032.1">
    <property type="nucleotide sequence ID" value="NZ_AP021876.1"/>
</dbReference>
<evidence type="ECO:0000313" key="4">
    <source>
        <dbReference type="Proteomes" id="UP000425960"/>
    </source>
</evidence>
<dbReference type="PANTHER" id="PTHR34580">
    <property type="match status" value="1"/>
</dbReference>
<dbReference type="InterPro" id="IPR026881">
    <property type="entry name" value="WYL_dom"/>
</dbReference>
<protein>
    <submittedName>
        <fullName evidence="3">WYL domain-containing protein</fullName>
    </submittedName>
</protein>
<evidence type="ECO:0000259" key="1">
    <source>
        <dbReference type="Pfam" id="PF13280"/>
    </source>
</evidence>
<dbReference type="PANTHER" id="PTHR34580:SF3">
    <property type="entry name" value="PROTEIN PAFB"/>
    <property type="match status" value="1"/>
</dbReference>
<dbReference type="EMBL" id="AP021876">
    <property type="protein sequence ID" value="BBO79953.1"/>
    <property type="molecule type" value="Genomic_DNA"/>
</dbReference>
<sequence length="323" mass="36930">MGTIATLERIFWFDDQARRKRYPNARALAERFELSSKTAQRCIDAMRDRFGAPLEYHPSKRGYYYLDDSLELPHFQIGQEEILSLLLARRLLSSTSGGFISRDIERFSRKLITEAGGLGLAPGDIDRIFSATWTGHAPVSAATFQLISHSLIASRRLRFAYRSPVADQPITRTVEPHHLQYYMASWVLTARCLLRGGWRKFYLSRMDALHLTDETFTPRPADQWRHCMEGAFGIFQGEKTIDVVLHFSPFRAGWIREQCWHPAQQMVPLDDGGLELRLPVADFREIKMKILQFGADVVVVAPEALRSEIVDEIGRLGKIYGEA</sequence>
<dbReference type="Proteomes" id="UP000425960">
    <property type="component" value="Chromosome"/>
</dbReference>
<dbReference type="AlphaFoldDB" id="A0A5K7ZQU0"/>
<dbReference type="Pfam" id="PF25583">
    <property type="entry name" value="WCX"/>
    <property type="match status" value="1"/>
</dbReference>
<proteinExistence type="predicted"/>
<reference evidence="3 4" key="1">
    <citation type="submission" date="2019-11" db="EMBL/GenBank/DDBJ databases">
        <title>Comparative genomics of hydrocarbon-degrading Desulfosarcina strains.</title>
        <authorList>
            <person name="Watanabe M."/>
            <person name="Kojima H."/>
            <person name="Fukui M."/>
        </authorList>
    </citation>
    <scope>NUCLEOTIDE SEQUENCE [LARGE SCALE GENOMIC DNA]</scope>
    <source>
        <strain evidence="3 4">28bB2T</strain>
    </source>
</reference>
<organism evidence="3 4">
    <name type="scientific">Desulfosarcina ovata subsp. sediminis</name>
    <dbReference type="NCBI Taxonomy" id="885957"/>
    <lineage>
        <taxon>Bacteria</taxon>
        <taxon>Pseudomonadati</taxon>
        <taxon>Thermodesulfobacteriota</taxon>
        <taxon>Desulfobacteria</taxon>
        <taxon>Desulfobacterales</taxon>
        <taxon>Desulfosarcinaceae</taxon>
        <taxon>Desulfosarcina</taxon>
    </lineage>
</organism>